<reference evidence="19" key="1">
    <citation type="submission" date="2017-09" db="EMBL/GenBank/DDBJ databases">
        <title>Depth-based differentiation of microbial function through sediment-hosted aquifers and enrichment of novel symbionts in the deep terrestrial subsurface.</title>
        <authorList>
            <person name="Probst A.J."/>
            <person name="Ladd B."/>
            <person name="Jarett J.K."/>
            <person name="Geller-Mcgrath D.E."/>
            <person name="Sieber C.M.K."/>
            <person name="Emerson J.B."/>
            <person name="Anantharaman K."/>
            <person name="Thomas B.C."/>
            <person name="Malmstrom R."/>
            <person name="Stieglmeier M."/>
            <person name="Klingl A."/>
            <person name="Woyke T."/>
            <person name="Ryan C.M."/>
            <person name="Banfield J.F."/>
        </authorList>
    </citation>
    <scope>NUCLEOTIDE SEQUENCE [LARGE SCALE GENOMIC DNA]</scope>
</reference>
<dbReference type="InterPro" id="IPR001943">
    <property type="entry name" value="UVR_dom"/>
</dbReference>
<dbReference type="SUPFAM" id="SSF46600">
    <property type="entry name" value="C-terminal UvrC-binding domain of UvrB"/>
    <property type="match status" value="1"/>
</dbReference>
<feature type="region of interest" description="Disordered" evidence="14">
    <location>
        <begin position="698"/>
        <end position="721"/>
    </location>
</feature>
<name>A0A2M7VC52_9BACT</name>
<evidence type="ECO:0000256" key="3">
    <source>
        <dbReference type="ARBA" id="ARBA00022490"/>
    </source>
</evidence>
<comment type="subcellular location">
    <subcellularLocation>
        <location evidence="1 12 13">Cytoplasm</location>
    </subcellularLocation>
</comment>
<evidence type="ECO:0000256" key="10">
    <source>
        <dbReference type="ARBA" id="ARBA00026033"/>
    </source>
</evidence>
<dbReference type="Pfam" id="PF00271">
    <property type="entry name" value="Helicase_C"/>
    <property type="match status" value="1"/>
</dbReference>
<keyword evidence="12 13" id="KW-0742">SOS response</keyword>
<evidence type="ECO:0000256" key="7">
    <source>
        <dbReference type="ARBA" id="ARBA00022840"/>
    </source>
</evidence>
<evidence type="ECO:0000313" key="19">
    <source>
        <dbReference type="Proteomes" id="UP000231453"/>
    </source>
</evidence>
<evidence type="ECO:0000256" key="2">
    <source>
        <dbReference type="ARBA" id="ARBA00008533"/>
    </source>
</evidence>
<dbReference type="GO" id="GO:0009432">
    <property type="term" value="P:SOS response"/>
    <property type="evidence" value="ECO:0007669"/>
    <property type="project" value="UniProtKB-UniRule"/>
</dbReference>
<keyword evidence="8 12" id="KW-0267">Excision nuclease</keyword>
<dbReference type="Gene3D" id="4.10.860.10">
    <property type="entry name" value="UVR domain"/>
    <property type="match status" value="1"/>
</dbReference>
<evidence type="ECO:0000259" key="16">
    <source>
        <dbReference type="PROSITE" id="PS51192"/>
    </source>
</evidence>
<evidence type="ECO:0000256" key="9">
    <source>
        <dbReference type="ARBA" id="ARBA00023204"/>
    </source>
</evidence>
<proteinExistence type="inferred from homology"/>
<evidence type="ECO:0000256" key="5">
    <source>
        <dbReference type="ARBA" id="ARBA00022763"/>
    </source>
</evidence>
<keyword evidence="9 12" id="KW-0234">DNA repair</keyword>
<evidence type="ECO:0000313" key="18">
    <source>
        <dbReference type="EMBL" id="PIZ96957.1"/>
    </source>
</evidence>
<keyword evidence="6 12" id="KW-0228">DNA excision</keyword>
<dbReference type="GO" id="GO:0005737">
    <property type="term" value="C:cytoplasm"/>
    <property type="evidence" value="ECO:0007669"/>
    <property type="project" value="UniProtKB-SubCell"/>
</dbReference>
<dbReference type="InterPro" id="IPR004807">
    <property type="entry name" value="UvrB"/>
</dbReference>
<dbReference type="InterPro" id="IPR014001">
    <property type="entry name" value="Helicase_ATP-bd"/>
</dbReference>
<feature type="binding site" evidence="12">
    <location>
        <begin position="37"/>
        <end position="44"/>
    </location>
    <ligand>
        <name>ATP</name>
        <dbReference type="ChEBI" id="CHEBI:30616"/>
    </ligand>
</feature>
<feature type="domain" description="UVR" evidence="15">
    <location>
        <begin position="664"/>
        <end position="699"/>
    </location>
</feature>
<dbReference type="InterPro" id="IPR006935">
    <property type="entry name" value="Helicase/UvrB_N"/>
</dbReference>
<dbReference type="HAMAP" id="MF_00204">
    <property type="entry name" value="UvrB"/>
    <property type="match status" value="1"/>
</dbReference>
<dbReference type="Pfam" id="PF12344">
    <property type="entry name" value="UvrB"/>
    <property type="match status" value="1"/>
</dbReference>
<evidence type="ECO:0000256" key="12">
    <source>
        <dbReference type="HAMAP-Rule" id="MF_00204"/>
    </source>
</evidence>
<sequence>MSFKLKSSYKPAGSQPQAIKELVLGLDKEYKNQTLLGVTGSGKTFTVANVIEKVQMPTLVIAHNKTLAAQLCNEFREFFPDNAVEYFVSYYDYYQPEAYMPGSDTYIEKEAQINEEIDRLRHACTQALITRNDVIVVASVSAIYNLGNPLDYEKTVLHLEVGQSLDRRGMLEKLISMQFDRNDTELKRGQFRMRGQVFEIMPVNEELIYRFEISDKIDLIEIVDPITRNVKANSNDAWFFPAKHYVINEEEQNQAFQTISSELEDRLNTFKKQGKALEYERLKRKVKYDLEMIKEVGYCNGIENYSRHFDGRKDGEPAFTLIDYFKYAAGTSPAGTASSQSTSPNRRGVDVAKNKGFLTIIDESHVTLPQIRGMYAGDRARKENLIEHGFRLPSALDNRPLMFDEFSERIQKTIFVSATPSVYEIEQSGQVVEQIVRPTGLIDPEIIICPVTERPGKNKSQVEDVIERIKERIKIGERALITTLTKRMAEDLSDYLKEQKIKVEYLHSDIKTIERIDIITKLRKGEIDVIVGVNLLREGLDIPEVSLVAILDADKEGFLRNETSLIQTIGRAARNVNGQVVMYADEMTKSIDKAVSETKRRRAIQLAYNEKHGITPKTIQKTIRNILEEFGLTSTSVKNTKTKINRRDRSIFNLDIMGDARPLKEIIKEKEFKMREAATKLEFELAAILRDEVRELKAREKTGDSQKSIKSVKSIKSKVKK</sequence>
<evidence type="ECO:0000259" key="17">
    <source>
        <dbReference type="PROSITE" id="PS51194"/>
    </source>
</evidence>
<organism evidence="18 19">
    <name type="scientific">Candidatus Magasanikbacteria bacterium CG_4_10_14_0_2_um_filter_33_14</name>
    <dbReference type="NCBI Taxonomy" id="1974636"/>
    <lineage>
        <taxon>Bacteria</taxon>
        <taxon>Candidatus Magasanikiibacteriota</taxon>
    </lineage>
</organism>
<dbReference type="GO" id="GO:0003677">
    <property type="term" value="F:DNA binding"/>
    <property type="evidence" value="ECO:0007669"/>
    <property type="project" value="UniProtKB-UniRule"/>
</dbReference>
<keyword evidence="4 12" id="KW-0547">Nucleotide-binding</keyword>
<dbReference type="CDD" id="cd18790">
    <property type="entry name" value="SF2_C_UvrB"/>
    <property type="match status" value="1"/>
</dbReference>
<dbReference type="CDD" id="cd17916">
    <property type="entry name" value="DEXHc_UvrB"/>
    <property type="match status" value="1"/>
</dbReference>
<comment type="caution">
    <text evidence="18">The sequence shown here is derived from an EMBL/GenBank/DDBJ whole genome shotgun (WGS) entry which is preliminary data.</text>
</comment>
<dbReference type="GO" id="GO:0009381">
    <property type="term" value="F:excinuclease ABC activity"/>
    <property type="evidence" value="ECO:0007669"/>
    <property type="project" value="UniProtKB-UniRule"/>
</dbReference>
<dbReference type="PROSITE" id="PS50151">
    <property type="entry name" value="UVR"/>
    <property type="match status" value="1"/>
</dbReference>
<dbReference type="PROSITE" id="PS51194">
    <property type="entry name" value="HELICASE_CTER"/>
    <property type="match status" value="1"/>
</dbReference>
<dbReference type="AlphaFoldDB" id="A0A2M7VC52"/>
<feature type="short sequence motif" description="Beta-hairpin" evidence="12">
    <location>
        <begin position="90"/>
        <end position="113"/>
    </location>
</feature>
<evidence type="ECO:0000256" key="6">
    <source>
        <dbReference type="ARBA" id="ARBA00022769"/>
    </source>
</evidence>
<comment type="similarity">
    <text evidence="2 12 13">Belongs to the UvrB family.</text>
</comment>
<evidence type="ECO:0000259" key="15">
    <source>
        <dbReference type="PROSITE" id="PS50151"/>
    </source>
</evidence>
<evidence type="ECO:0000256" key="11">
    <source>
        <dbReference type="ARBA" id="ARBA00029504"/>
    </source>
</evidence>
<dbReference type="InterPro" id="IPR027417">
    <property type="entry name" value="P-loop_NTPase"/>
</dbReference>
<dbReference type="InterPro" id="IPR036876">
    <property type="entry name" value="UVR_dom_sf"/>
</dbReference>
<dbReference type="GO" id="GO:0016887">
    <property type="term" value="F:ATP hydrolysis activity"/>
    <property type="evidence" value="ECO:0007669"/>
    <property type="project" value="InterPro"/>
</dbReference>
<keyword evidence="5 12" id="KW-0227">DNA damage</keyword>
<dbReference type="SMART" id="SM00487">
    <property type="entry name" value="DEXDc"/>
    <property type="match status" value="1"/>
</dbReference>
<feature type="domain" description="Helicase C-terminal" evidence="17">
    <location>
        <begin position="461"/>
        <end position="627"/>
    </location>
</feature>
<evidence type="ECO:0000256" key="13">
    <source>
        <dbReference type="RuleBase" id="RU003587"/>
    </source>
</evidence>
<evidence type="ECO:0000256" key="8">
    <source>
        <dbReference type="ARBA" id="ARBA00022881"/>
    </source>
</evidence>
<protein>
    <recommendedName>
        <fullName evidence="11 12">UvrABC system protein B</fullName>
        <shortName evidence="12">Protein UvrB</shortName>
    </recommendedName>
    <alternativeName>
        <fullName evidence="12">Excinuclease ABC subunit B</fullName>
    </alternativeName>
</protein>
<dbReference type="Pfam" id="PF17757">
    <property type="entry name" value="UvrB_inter"/>
    <property type="match status" value="1"/>
</dbReference>
<dbReference type="SUPFAM" id="SSF52540">
    <property type="entry name" value="P-loop containing nucleoside triphosphate hydrolases"/>
    <property type="match status" value="2"/>
</dbReference>
<dbReference type="InterPro" id="IPR041471">
    <property type="entry name" value="UvrB_inter"/>
</dbReference>
<dbReference type="PANTHER" id="PTHR24029">
    <property type="entry name" value="UVRABC SYSTEM PROTEIN B"/>
    <property type="match status" value="1"/>
</dbReference>
<dbReference type="SMART" id="SM00490">
    <property type="entry name" value="HELICc"/>
    <property type="match status" value="1"/>
</dbReference>
<keyword evidence="7 12" id="KW-0067">ATP-binding</keyword>
<dbReference type="GO" id="GO:0006289">
    <property type="term" value="P:nucleotide-excision repair"/>
    <property type="evidence" value="ECO:0007669"/>
    <property type="project" value="UniProtKB-UniRule"/>
</dbReference>
<dbReference type="EMBL" id="PFPL01000003">
    <property type="protein sequence ID" value="PIZ96957.1"/>
    <property type="molecule type" value="Genomic_DNA"/>
</dbReference>
<dbReference type="Gene3D" id="3.40.50.300">
    <property type="entry name" value="P-loop containing nucleotide triphosphate hydrolases"/>
    <property type="match status" value="3"/>
</dbReference>
<dbReference type="InterPro" id="IPR024759">
    <property type="entry name" value="UvrB_YAD/RRR_dom"/>
</dbReference>
<comment type="function">
    <text evidence="12">The UvrABC repair system catalyzes the recognition and processing of DNA lesions. A damage recognition complex composed of 2 UvrA and 2 UvrB subunits scans DNA for abnormalities. Upon binding of the UvrA(2)B(2) complex to a putative damaged site, the DNA wraps around one UvrB monomer. DNA wrap is dependent on ATP binding by UvrB and probably causes local melting of the DNA helix, facilitating insertion of UvrB beta-hairpin between the DNA strands. Then UvrB probes one DNA strand for the presence of a lesion. If a lesion is found the UvrA subunits dissociate and the UvrB-DNA preincision complex is formed. This complex is subsequently bound by UvrC and the second UvrB is released. If no lesion is found, the DNA wraps around the other UvrB subunit that will check the other stand for damage.</text>
</comment>
<evidence type="ECO:0000256" key="4">
    <source>
        <dbReference type="ARBA" id="ARBA00022741"/>
    </source>
</evidence>
<dbReference type="Pfam" id="PF04851">
    <property type="entry name" value="ResIII"/>
    <property type="match status" value="1"/>
</dbReference>
<evidence type="ECO:0000256" key="1">
    <source>
        <dbReference type="ARBA" id="ARBA00004496"/>
    </source>
</evidence>
<dbReference type="PROSITE" id="PS51192">
    <property type="entry name" value="HELICASE_ATP_BIND_1"/>
    <property type="match status" value="1"/>
</dbReference>
<dbReference type="GO" id="GO:0009380">
    <property type="term" value="C:excinuclease repair complex"/>
    <property type="evidence" value="ECO:0007669"/>
    <property type="project" value="InterPro"/>
</dbReference>
<gene>
    <name evidence="12" type="primary">uvrB</name>
    <name evidence="18" type="ORF">COX80_00085</name>
</gene>
<dbReference type="InterPro" id="IPR001650">
    <property type="entry name" value="Helicase_C-like"/>
</dbReference>
<evidence type="ECO:0000256" key="14">
    <source>
        <dbReference type="SAM" id="MobiDB-lite"/>
    </source>
</evidence>
<dbReference type="Proteomes" id="UP000231453">
    <property type="component" value="Unassembled WGS sequence"/>
</dbReference>
<accession>A0A2M7VC52</accession>
<dbReference type="PANTHER" id="PTHR24029:SF0">
    <property type="entry name" value="UVRABC SYSTEM PROTEIN B"/>
    <property type="match status" value="1"/>
</dbReference>
<feature type="domain" description="Helicase ATP-binding" evidence="16">
    <location>
        <begin position="24"/>
        <end position="157"/>
    </location>
</feature>
<dbReference type="Pfam" id="PF02151">
    <property type="entry name" value="UVR"/>
    <property type="match status" value="1"/>
</dbReference>
<comment type="domain">
    <text evidence="12">The beta-hairpin motif is involved in DNA binding.</text>
</comment>
<dbReference type="GO" id="GO:0005524">
    <property type="term" value="F:ATP binding"/>
    <property type="evidence" value="ECO:0007669"/>
    <property type="project" value="UniProtKB-UniRule"/>
</dbReference>
<keyword evidence="3 12" id="KW-0963">Cytoplasm</keyword>
<comment type="subunit">
    <text evidence="10 12 13">Forms a heterotetramer with UvrA during the search for lesions. Interacts with UvrC in an incision complex.</text>
</comment>